<dbReference type="PANTHER" id="PTHR31286">
    <property type="entry name" value="GLYCINE-RICH CELL WALL STRUCTURAL PROTEIN 1.8-LIKE"/>
    <property type="match status" value="1"/>
</dbReference>
<dbReference type="GO" id="GO:0008270">
    <property type="term" value="F:zinc ion binding"/>
    <property type="evidence" value="ECO:0007669"/>
    <property type="project" value="UniProtKB-KW"/>
</dbReference>
<feature type="region of interest" description="Disordered" evidence="2">
    <location>
        <begin position="547"/>
        <end position="591"/>
    </location>
</feature>
<dbReference type="PANTHER" id="PTHR31286:SF99">
    <property type="entry name" value="DUF4283 DOMAIN-CONTAINING PROTEIN"/>
    <property type="match status" value="1"/>
</dbReference>
<evidence type="ECO:0000256" key="1">
    <source>
        <dbReference type="PROSITE-ProRule" id="PRU00047"/>
    </source>
</evidence>
<feature type="region of interest" description="Disordered" evidence="2">
    <location>
        <begin position="1"/>
        <end position="52"/>
    </location>
</feature>
<dbReference type="InterPro" id="IPR001878">
    <property type="entry name" value="Znf_CCHC"/>
</dbReference>
<keyword evidence="1" id="KW-0863">Zinc-finger</keyword>
<proteinExistence type="predicted"/>
<keyword evidence="1" id="KW-0479">Metal-binding</keyword>
<evidence type="ECO:0000259" key="3">
    <source>
        <dbReference type="PROSITE" id="PS50158"/>
    </source>
</evidence>
<dbReference type="GO" id="GO:0003676">
    <property type="term" value="F:nucleic acid binding"/>
    <property type="evidence" value="ECO:0007669"/>
    <property type="project" value="InterPro"/>
</dbReference>
<reference evidence="4 5" key="1">
    <citation type="submission" date="2024-01" db="EMBL/GenBank/DDBJ databases">
        <title>A telomere-to-telomere, gap-free genome of sweet tea (Lithocarpus litseifolius).</title>
        <authorList>
            <person name="Zhou J."/>
        </authorList>
    </citation>
    <scope>NUCLEOTIDE SEQUENCE [LARGE SCALE GENOMIC DNA]</scope>
    <source>
        <strain evidence="4">Zhou-2022a</strain>
        <tissue evidence="4">Leaf</tissue>
    </source>
</reference>
<dbReference type="Pfam" id="PF14111">
    <property type="entry name" value="DUF4283"/>
    <property type="match status" value="1"/>
</dbReference>
<keyword evidence="1" id="KW-0862">Zinc</keyword>
<gene>
    <name evidence="4" type="ORF">SO802_012314</name>
</gene>
<dbReference type="Proteomes" id="UP001459277">
    <property type="component" value="Unassembled WGS sequence"/>
</dbReference>
<comment type="caution">
    <text evidence="4">The sequence shown here is derived from an EMBL/GenBank/DDBJ whole genome shotgun (WGS) entry which is preliminary data.</text>
</comment>
<organism evidence="4 5">
    <name type="scientific">Lithocarpus litseifolius</name>
    <dbReference type="NCBI Taxonomy" id="425828"/>
    <lineage>
        <taxon>Eukaryota</taxon>
        <taxon>Viridiplantae</taxon>
        <taxon>Streptophyta</taxon>
        <taxon>Embryophyta</taxon>
        <taxon>Tracheophyta</taxon>
        <taxon>Spermatophyta</taxon>
        <taxon>Magnoliopsida</taxon>
        <taxon>eudicotyledons</taxon>
        <taxon>Gunneridae</taxon>
        <taxon>Pentapetalae</taxon>
        <taxon>rosids</taxon>
        <taxon>fabids</taxon>
        <taxon>Fagales</taxon>
        <taxon>Fagaceae</taxon>
        <taxon>Lithocarpus</taxon>
    </lineage>
</organism>
<evidence type="ECO:0000313" key="5">
    <source>
        <dbReference type="Proteomes" id="UP001459277"/>
    </source>
</evidence>
<keyword evidence="5" id="KW-1185">Reference proteome</keyword>
<evidence type="ECO:0000313" key="4">
    <source>
        <dbReference type="EMBL" id="KAL0004753.1"/>
    </source>
</evidence>
<dbReference type="EMBL" id="JAZDWU010000004">
    <property type="protein sequence ID" value="KAL0004753.1"/>
    <property type="molecule type" value="Genomic_DNA"/>
</dbReference>
<feature type="region of interest" description="Disordered" evidence="2">
    <location>
        <begin position="312"/>
        <end position="376"/>
    </location>
</feature>
<dbReference type="InterPro" id="IPR025558">
    <property type="entry name" value="DUF4283"/>
</dbReference>
<sequence length="591" mass="64481">MPPESFLSREEKDELARSKKKVKDVNHAGFSEDPSSSPSSPSSVSGSGKQGMSFKDKLVGEIPGAFTQAFNFGDSMEDDGDSDEEVETLRQGLVAVKLSKEFKQHIRRPWTKAFIVKVYGRTVGLSFIQAKLLALWKPAGRLDCVDLGHGFFLTRLSLKEDFENVLRKGPWFIGDHFLSLRPWEPNFKPALANVSSIAVWIRLNELPIEYYNAEALQLIGGAIGNILRVDTFTARKSRGRFARLCVQIDVDKPLVTAIMIGRLEQSVSYEGIHKLCFGCGRLGHRKECCPYTIKQEPPSKEVQMEASVVEVEGSHDNCEVNSPKSDMGPNDHAQCDAQDEGQATGMQNRDRVGLSNGPAKENKRKLSSPRGLETAQVESAIQKIGKDVLKRAQPSSSQNHEPNVLSIVAGQVDISQNSPKHKSVKGKKVLARQRVPQSSSFSIVASGVGKESCGEQLKGNTVECVKAVRIGDGDSSNGSSNQFQFKAAAWPEVGIRFGGESCGGDMGKSRAEYEVVQHGVVESKEIHSSNGREECEERVDHSNRLACAGSENRDGGPPPQHDLVSWERTDQGGAKADQMDLEGGGEADAAF</sequence>
<feature type="compositionally biased region" description="Low complexity" evidence="2">
    <location>
        <begin position="34"/>
        <end position="47"/>
    </location>
</feature>
<protein>
    <recommendedName>
        <fullName evidence="3">CCHC-type domain-containing protein</fullName>
    </recommendedName>
</protein>
<feature type="compositionally biased region" description="Basic and acidic residues" evidence="2">
    <location>
        <begin position="7"/>
        <end position="17"/>
    </location>
</feature>
<name>A0AAW2D4V6_9ROSI</name>
<dbReference type="PROSITE" id="PS50158">
    <property type="entry name" value="ZF_CCHC"/>
    <property type="match status" value="1"/>
</dbReference>
<dbReference type="AlphaFoldDB" id="A0AAW2D4V6"/>
<feature type="domain" description="CCHC-type" evidence="3">
    <location>
        <begin position="276"/>
        <end position="290"/>
    </location>
</feature>
<evidence type="ECO:0000256" key="2">
    <source>
        <dbReference type="SAM" id="MobiDB-lite"/>
    </source>
</evidence>
<dbReference type="InterPro" id="IPR040256">
    <property type="entry name" value="At4g02000-like"/>
</dbReference>
<accession>A0AAW2D4V6</accession>